<dbReference type="PANTHER" id="PTHR31302:SF31">
    <property type="entry name" value="PHOSPHODIESTERASE YAEI"/>
    <property type="match status" value="1"/>
</dbReference>
<dbReference type="CDD" id="cd07385">
    <property type="entry name" value="MPP_YkuE_C"/>
    <property type="match status" value="1"/>
</dbReference>
<proteinExistence type="predicted"/>
<dbReference type="InterPro" id="IPR004843">
    <property type="entry name" value="Calcineurin-like_PHP"/>
</dbReference>
<evidence type="ECO:0000256" key="1">
    <source>
        <dbReference type="ARBA" id="ARBA00022723"/>
    </source>
</evidence>
<evidence type="ECO:0000256" key="2">
    <source>
        <dbReference type="ARBA" id="ARBA00022801"/>
    </source>
</evidence>
<gene>
    <name evidence="4" type="ORF">IAC59_06840</name>
</gene>
<dbReference type="Gene3D" id="3.60.21.10">
    <property type="match status" value="1"/>
</dbReference>
<comment type="caution">
    <text evidence="4">The sequence shown here is derived from an EMBL/GenBank/DDBJ whole genome shotgun (WGS) entry which is preliminary data.</text>
</comment>
<keyword evidence="1" id="KW-0479">Metal-binding</keyword>
<dbReference type="GO" id="GO:0046872">
    <property type="term" value="F:metal ion binding"/>
    <property type="evidence" value="ECO:0007669"/>
    <property type="project" value="UniProtKB-KW"/>
</dbReference>
<evidence type="ECO:0000313" key="4">
    <source>
        <dbReference type="EMBL" id="HIU46959.1"/>
    </source>
</evidence>
<reference evidence="4" key="2">
    <citation type="journal article" date="2021" name="PeerJ">
        <title>Extensive microbial diversity within the chicken gut microbiome revealed by metagenomics and culture.</title>
        <authorList>
            <person name="Gilroy R."/>
            <person name="Ravi A."/>
            <person name="Getino M."/>
            <person name="Pursley I."/>
            <person name="Horton D.L."/>
            <person name="Alikhan N.F."/>
            <person name="Baker D."/>
            <person name="Gharbi K."/>
            <person name="Hall N."/>
            <person name="Watson M."/>
            <person name="Adriaenssens E.M."/>
            <person name="Foster-Nyarko E."/>
            <person name="Jarju S."/>
            <person name="Secka A."/>
            <person name="Antonio M."/>
            <person name="Oren A."/>
            <person name="Chaudhuri R.R."/>
            <person name="La Ragione R."/>
            <person name="Hildebrand F."/>
            <person name="Pallen M.J."/>
        </authorList>
    </citation>
    <scope>NUCLEOTIDE SEQUENCE</scope>
    <source>
        <strain evidence="4">ChiSxjej2B14-8506</strain>
    </source>
</reference>
<dbReference type="AlphaFoldDB" id="A0A9D1LS10"/>
<evidence type="ECO:0000259" key="3">
    <source>
        <dbReference type="Pfam" id="PF00149"/>
    </source>
</evidence>
<accession>A0A9D1LS10</accession>
<feature type="domain" description="Calcineurin-like phosphoesterase" evidence="3">
    <location>
        <begin position="40"/>
        <end position="198"/>
    </location>
</feature>
<name>A0A9D1LS10_9FIRM</name>
<sequence length="264" mass="29792">MDILILVLILGVLYWLARRENNRLVVSRYYVPADVSEELSIVQLSDLHCKRFGPNNEKLVEQIKQLAPDIIVITGDMIHKWDDKAASYVDALAVLKQLAPVYAIPGNHETGMNEWPLLRDMLRKAGLRVIENDVAIYSKGGQRVSILGLNEDANPDLDALFARLNEMGGFRVVLSHYPLNFEQYSKRDFELQFSGHAHGGQWRLPVIGGLFSPDQGLFPHYDAGLFEENGRMMVVSRGLGNSGFPLRLLNYPEIVYVSVTKRAE</sequence>
<reference evidence="4" key="1">
    <citation type="submission" date="2020-10" db="EMBL/GenBank/DDBJ databases">
        <authorList>
            <person name="Gilroy R."/>
        </authorList>
    </citation>
    <scope>NUCLEOTIDE SEQUENCE</scope>
    <source>
        <strain evidence="4">ChiSxjej2B14-8506</strain>
    </source>
</reference>
<dbReference type="GO" id="GO:0008758">
    <property type="term" value="F:UDP-2,3-diacylglucosamine hydrolase activity"/>
    <property type="evidence" value="ECO:0007669"/>
    <property type="project" value="TreeGrafter"/>
</dbReference>
<dbReference type="InterPro" id="IPR029052">
    <property type="entry name" value="Metallo-depent_PP-like"/>
</dbReference>
<evidence type="ECO:0000313" key="5">
    <source>
        <dbReference type="Proteomes" id="UP000824123"/>
    </source>
</evidence>
<dbReference type="EMBL" id="DVNK01000041">
    <property type="protein sequence ID" value="HIU46959.1"/>
    <property type="molecule type" value="Genomic_DNA"/>
</dbReference>
<organism evidence="4 5">
    <name type="scientific">Candidatus Fimadaptatus faecigallinarum</name>
    <dbReference type="NCBI Taxonomy" id="2840814"/>
    <lineage>
        <taxon>Bacteria</taxon>
        <taxon>Bacillati</taxon>
        <taxon>Bacillota</taxon>
        <taxon>Clostridia</taxon>
        <taxon>Eubacteriales</taxon>
        <taxon>Candidatus Fimadaptatus</taxon>
    </lineage>
</organism>
<dbReference type="SUPFAM" id="SSF56300">
    <property type="entry name" value="Metallo-dependent phosphatases"/>
    <property type="match status" value="1"/>
</dbReference>
<dbReference type="InterPro" id="IPR051158">
    <property type="entry name" value="Metallophosphoesterase_sf"/>
</dbReference>
<protein>
    <submittedName>
        <fullName evidence="4">Metallophosphoesterase</fullName>
    </submittedName>
</protein>
<dbReference type="Proteomes" id="UP000824123">
    <property type="component" value="Unassembled WGS sequence"/>
</dbReference>
<dbReference type="Pfam" id="PF00149">
    <property type="entry name" value="Metallophos"/>
    <property type="match status" value="1"/>
</dbReference>
<dbReference type="PANTHER" id="PTHR31302">
    <property type="entry name" value="TRANSMEMBRANE PROTEIN WITH METALLOPHOSPHOESTERASE DOMAIN-RELATED"/>
    <property type="match status" value="1"/>
</dbReference>
<dbReference type="GO" id="GO:0016020">
    <property type="term" value="C:membrane"/>
    <property type="evidence" value="ECO:0007669"/>
    <property type="project" value="GOC"/>
</dbReference>
<keyword evidence="2" id="KW-0378">Hydrolase</keyword>
<dbReference type="GO" id="GO:0009245">
    <property type="term" value="P:lipid A biosynthetic process"/>
    <property type="evidence" value="ECO:0007669"/>
    <property type="project" value="TreeGrafter"/>
</dbReference>